<dbReference type="EMBL" id="DS469604">
    <property type="protein sequence ID" value="EDO39608.1"/>
    <property type="molecule type" value="Genomic_DNA"/>
</dbReference>
<dbReference type="Gene3D" id="1.20.900.10">
    <property type="entry name" value="Dbl homology (DH) domain"/>
    <property type="match status" value="1"/>
</dbReference>
<feature type="compositionally biased region" description="Basic and acidic residues" evidence="1">
    <location>
        <begin position="1167"/>
        <end position="1192"/>
    </location>
</feature>
<feature type="region of interest" description="Disordered" evidence="1">
    <location>
        <begin position="243"/>
        <end position="264"/>
    </location>
</feature>
<feature type="domain" description="DH" evidence="3">
    <location>
        <begin position="416"/>
        <end position="609"/>
    </location>
</feature>
<dbReference type="HOGENOM" id="CLU_256863_0_0_1"/>
<reference evidence="4 5" key="1">
    <citation type="journal article" date="2007" name="Science">
        <title>Sea anemone genome reveals ancestral eumetazoan gene repertoire and genomic organization.</title>
        <authorList>
            <person name="Putnam N.H."/>
            <person name="Srivastava M."/>
            <person name="Hellsten U."/>
            <person name="Dirks B."/>
            <person name="Chapman J."/>
            <person name="Salamov A."/>
            <person name="Terry A."/>
            <person name="Shapiro H."/>
            <person name="Lindquist E."/>
            <person name="Kapitonov V.V."/>
            <person name="Jurka J."/>
            <person name="Genikhovich G."/>
            <person name="Grigoriev I.V."/>
            <person name="Lucas S.M."/>
            <person name="Steele R.E."/>
            <person name="Finnerty J.R."/>
            <person name="Technau U."/>
            <person name="Martindale M.Q."/>
            <person name="Rokhsar D.S."/>
        </authorList>
    </citation>
    <scope>NUCLEOTIDE SEQUENCE [LARGE SCALE GENOMIC DNA]</scope>
    <source>
        <strain evidence="5">CH2 X CH6</strain>
    </source>
</reference>
<proteinExistence type="predicted"/>
<evidence type="ECO:0008006" key="6">
    <source>
        <dbReference type="Google" id="ProtNLM"/>
    </source>
</evidence>
<evidence type="ECO:0000313" key="4">
    <source>
        <dbReference type="EMBL" id="EDO39608.1"/>
    </source>
</evidence>
<accession>A7S9N2</accession>
<dbReference type="GO" id="GO:0005085">
    <property type="term" value="F:guanyl-nucleotide exchange factor activity"/>
    <property type="evidence" value="ECO:0007669"/>
    <property type="project" value="InterPro"/>
</dbReference>
<dbReference type="InterPro" id="IPR040181">
    <property type="entry name" value="PKHG5/7"/>
</dbReference>
<evidence type="ECO:0000256" key="1">
    <source>
        <dbReference type="SAM" id="MobiDB-lite"/>
    </source>
</evidence>
<feature type="compositionally biased region" description="Basic and acidic residues" evidence="1">
    <location>
        <begin position="1290"/>
        <end position="1320"/>
    </location>
</feature>
<organism evidence="4 5">
    <name type="scientific">Nematostella vectensis</name>
    <name type="common">Starlet sea anemone</name>
    <dbReference type="NCBI Taxonomy" id="45351"/>
    <lineage>
        <taxon>Eukaryota</taxon>
        <taxon>Metazoa</taxon>
        <taxon>Cnidaria</taxon>
        <taxon>Anthozoa</taxon>
        <taxon>Hexacorallia</taxon>
        <taxon>Actiniaria</taxon>
        <taxon>Edwardsiidae</taxon>
        <taxon>Nematostella</taxon>
    </lineage>
</organism>
<feature type="compositionally biased region" description="Low complexity" evidence="1">
    <location>
        <begin position="313"/>
        <end position="330"/>
    </location>
</feature>
<feature type="compositionally biased region" description="Low complexity" evidence="1">
    <location>
        <begin position="969"/>
        <end position="985"/>
    </location>
</feature>
<evidence type="ECO:0000259" key="3">
    <source>
        <dbReference type="PROSITE" id="PS50010"/>
    </source>
</evidence>
<feature type="compositionally biased region" description="Low complexity" evidence="1">
    <location>
        <begin position="1099"/>
        <end position="1119"/>
    </location>
</feature>
<dbReference type="SUPFAM" id="SSF50729">
    <property type="entry name" value="PH domain-like"/>
    <property type="match status" value="1"/>
</dbReference>
<dbReference type="CDD" id="cd00160">
    <property type="entry name" value="RhoGEF"/>
    <property type="match status" value="1"/>
</dbReference>
<dbReference type="PROSITE" id="PS50010">
    <property type="entry name" value="DH_2"/>
    <property type="match status" value="1"/>
</dbReference>
<evidence type="ECO:0000313" key="5">
    <source>
        <dbReference type="Proteomes" id="UP000001593"/>
    </source>
</evidence>
<feature type="compositionally biased region" description="Polar residues" evidence="1">
    <location>
        <begin position="1234"/>
        <end position="1246"/>
    </location>
</feature>
<feature type="region of interest" description="Disordered" evidence="1">
    <location>
        <begin position="85"/>
        <end position="121"/>
    </location>
</feature>
<feature type="compositionally biased region" description="Polar residues" evidence="1">
    <location>
        <begin position="1133"/>
        <end position="1146"/>
    </location>
</feature>
<feature type="region of interest" description="Disordered" evidence="1">
    <location>
        <begin position="816"/>
        <end position="845"/>
    </location>
</feature>
<dbReference type="SUPFAM" id="SSF48065">
    <property type="entry name" value="DBL homology domain (DH-domain)"/>
    <property type="match status" value="1"/>
</dbReference>
<dbReference type="InParanoid" id="A7S9N2"/>
<dbReference type="OMA" id="SGKRMFK"/>
<dbReference type="GO" id="GO:0030424">
    <property type="term" value="C:axon"/>
    <property type="evidence" value="ECO:0000318"/>
    <property type="project" value="GO_Central"/>
</dbReference>
<feature type="compositionally biased region" description="Basic and acidic residues" evidence="1">
    <location>
        <begin position="277"/>
        <end position="289"/>
    </location>
</feature>
<dbReference type="InterPro" id="IPR001849">
    <property type="entry name" value="PH_domain"/>
</dbReference>
<dbReference type="GO" id="GO:0043542">
    <property type="term" value="P:endothelial cell migration"/>
    <property type="evidence" value="ECO:0000318"/>
    <property type="project" value="GO_Central"/>
</dbReference>
<dbReference type="Proteomes" id="UP000001593">
    <property type="component" value="Unassembled WGS sequence"/>
</dbReference>
<dbReference type="PROSITE" id="PS50003">
    <property type="entry name" value="PH_DOMAIN"/>
    <property type="match status" value="1"/>
</dbReference>
<dbReference type="GO" id="GO:0005886">
    <property type="term" value="C:plasma membrane"/>
    <property type="evidence" value="ECO:0000318"/>
    <property type="project" value="GO_Central"/>
</dbReference>
<dbReference type="SMART" id="SM00325">
    <property type="entry name" value="RhoGEF"/>
    <property type="match status" value="1"/>
</dbReference>
<dbReference type="CDD" id="cd13244">
    <property type="entry name" value="PH_PLEKHG5_G6"/>
    <property type="match status" value="1"/>
</dbReference>
<keyword evidence="5" id="KW-1185">Reference proteome</keyword>
<feature type="region of interest" description="Disordered" evidence="1">
    <location>
        <begin position="277"/>
        <end position="358"/>
    </location>
</feature>
<dbReference type="GO" id="GO:0007266">
    <property type="term" value="P:Rho protein signal transduction"/>
    <property type="evidence" value="ECO:0000318"/>
    <property type="project" value="GO_Central"/>
</dbReference>
<feature type="compositionally biased region" description="Basic and acidic residues" evidence="1">
    <location>
        <begin position="1252"/>
        <end position="1262"/>
    </location>
</feature>
<dbReference type="InterPro" id="IPR011993">
    <property type="entry name" value="PH-like_dom_sf"/>
</dbReference>
<dbReference type="Gene3D" id="2.30.29.30">
    <property type="entry name" value="Pleckstrin-homology domain (PH domain)/Phosphotyrosine-binding domain (PTB)"/>
    <property type="match status" value="1"/>
</dbReference>
<dbReference type="Pfam" id="PF00621">
    <property type="entry name" value="RhoGEF"/>
    <property type="match status" value="1"/>
</dbReference>
<evidence type="ECO:0000259" key="2">
    <source>
        <dbReference type="PROSITE" id="PS50003"/>
    </source>
</evidence>
<gene>
    <name evidence="4" type="ORF">NEMVEDRAFT_v1g243788</name>
</gene>
<dbReference type="GO" id="GO:0030139">
    <property type="term" value="C:endocytic vesicle"/>
    <property type="evidence" value="ECO:0000318"/>
    <property type="project" value="GO_Central"/>
</dbReference>
<name>A7S9N2_NEMVE</name>
<dbReference type="InterPro" id="IPR000219">
    <property type="entry name" value="DH_dom"/>
</dbReference>
<dbReference type="Pfam" id="PF22697">
    <property type="entry name" value="SOS1_NGEF_PH"/>
    <property type="match status" value="1"/>
</dbReference>
<feature type="compositionally biased region" description="Polar residues" evidence="1">
    <location>
        <begin position="85"/>
        <end position="97"/>
    </location>
</feature>
<sequence length="1363" mass="153049">MPEYGREDFDQDEREEGGRLCQGKLCSSSVQIKRSLAVKICHHEVCQENNNGSPLHLCLKCDEVQHLGAKSIHARFDIPELVNSLSRTPSSRSNGSDSGAEEDVDTESTESLKVEKKTRGYSSGKRMFKLSAGTKRKPRRHNTDDPGREFFSLKFFGFGDGENDFEVEVVPALKGKTLKDSLEPFFVGRGISFSTHSVFLDASNTPLPLAFDTFPLGGNVLHVKANDTVNVDQRVIDMVAQFEDSSPSEDYQRPKSASFIRSGSFSTKARNNIKKLEQEERERAAREQLKISQRGKKNIKSFLGDDPSATDQTTPSPMTTSGSYSGSMGTLHRPKSTSKLTGLFNQPKQPKGVMGDMPMRGNTLKDLLDVYTVYGMQNRDPNIKDETDEGAITLEESWTAVVDPEIMETMTKKQKDQQEAIWELLFTEVTYIHKLSIVKKLFILCLRNVQSEGFLLDVEIEKLFSNIEDIYELNYSFWVDCLCEVAEKSRKTGKPLNPMDMNEAFPMFDKRFEPYITYCMEESRCLKYFKEKIIENEDFRTYITWCEEHRLCTNRLKLTDYLVKPMQRLTKYPLLLKAIHKKTQDEEMKEGIWKMILTVESLLSKVNGAMREMYERNKLRSVANRIQDNYTVIEAVNEEMEKILVNYNSLDLMEHIPGMDIPRCVIHEGPLRLVEKQGKMDVHVFLFTDLLLITKPKKADKYRVIKPPMMVDKLYVHASKDPGTFLLVYVNEYNTVVHAFALQGSNADQTQWMDAIRKAQKLLLVAKLGQGTATMGSRLESDSSELLSPSNLVAPGNYIREQRRGSSHSIISMESMDSDDEMGLNESFQPPPIPRYRSETSLSSNSKVVLDRDVRNDGANQPPTRKMSFGERINNKLSKRVSSLTDLHGLGPEIVVDTGTDEIRKIPPVNPDVGRLRADSAPKVARSSSDPPKERPKVDPAAVLSRSCSEPRSPPKRRTSSAAFYTEGLPLAPSTSLTSSSAYSTEGLASGSESGSCPSVEASAEAKDCDNNSYSESDSPRREYSDPMRGYPNSSIDNSSEADSSLGSPSRPVGRSVSAPEKRFRVEGEDEVGVDESKSATFPRRSTARVTGSPGLRALQSLSESLEYSLKHAPPTTTTKQAPQIKSPLIAQQKLQSAINSGSNSVEAPRKRATLPRRSSPVISRKPRPDTLMRSKSDFERFESHRVTEDSRTSSPDAEYSPRESPRESLQQRTPRRSHSEVSRLPVKADRQHYSSLDLSSPETPTSSDFPSPRRESPDSSRRLSPPSGSLDRSRKKSMSLSDLLSIGRDLTRERSENAHRAERLSSDPTDDRNKPERKVSRFRLGRSKSRSELKDGIASGPNIDKRKATRLYLKESLMLESS</sequence>
<dbReference type="InterPro" id="IPR035899">
    <property type="entry name" value="DBL_dom_sf"/>
</dbReference>
<feature type="compositionally biased region" description="Polar residues" evidence="1">
    <location>
        <begin position="337"/>
        <end position="348"/>
    </location>
</feature>
<dbReference type="CDD" id="cd17068">
    <property type="entry name" value="RBD_PLEKHG5"/>
    <property type="match status" value="1"/>
</dbReference>
<dbReference type="PhylomeDB" id="A7S9N2"/>
<feature type="domain" description="PH" evidence="2">
    <location>
        <begin position="664"/>
        <end position="761"/>
    </location>
</feature>
<feature type="compositionally biased region" description="Low complexity" evidence="1">
    <location>
        <begin position="1033"/>
        <end position="1045"/>
    </location>
</feature>
<dbReference type="InterPro" id="IPR055251">
    <property type="entry name" value="SOS1_NGEF_PH"/>
</dbReference>
<dbReference type="PANTHER" id="PTHR13217">
    <property type="entry name" value="PLECKSTRIN HOMOLOGY DOMAIN-CONTAINING FAMILY G MEMBER 7"/>
    <property type="match status" value="1"/>
</dbReference>
<protein>
    <recommendedName>
        <fullName evidence="6">Pleckstrin homology domain-containing family G member 5</fullName>
    </recommendedName>
</protein>
<feature type="compositionally biased region" description="Basic and acidic residues" evidence="1">
    <location>
        <begin position="1218"/>
        <end position="1233"/>
    </location>
</feature>
<dbReference type="SMART" id="SM00233">
    <property type="entry name" value="PH"/>
    <property type="match status" value="1"/>
</dbReference>
<feature type="compositionally biased region" description="Acidic residues" evidence="1">
    <location>
        <begin position="99"/>
        <end position="108"/>
    </location>
</feature>
<dbReference type="STRING" id="45351.A7S9N2"/>
<dbReference type="eggNOG" id="KOG3521">
    <property type="taxonomic scope" value="Eukaryota"/>
</dbReference>
<dbReference type="PANTHER" id="PTHR13217:SF11">
    <property type="entry name" value="PLECKSTRIN HOMOLOGY DOMAIN-CONTAINING FAMILY G MEMBER 5"/>
    <property type="match status" value="1"/>
</dbReference>
<feature type="region of interest" description="Disordered" evidence="1">
    <location>
        <begin position="902"/>
        <end position="1348"/>
    </location>
</feature>